<dbReference type="GO" id="GO:0043590">
    <property type="term" value="C:bacterial nucleoid"/>
    <property type="evidence" value="ECO:0007669"/>
    <property type="project" value="TreeGrafter"/>
</dbReference>
<evidence type="ECO:0000256" key="5">
    <source>
        <dbReference type="ARBA" id="ARBA00023172"/>
    </source>
</evidence>
<comment type="caution">
    <text evidence="6">The sequence shown here is derived from an EMBL/GenBank/DDBJ whole genome shotgun (WGS) entry which is preliminary data.</text>
</comment>
<proteinExistence type="inferred from homology"/>
<evidence type="ECO:0000256" key="2">
    <source>
        <dbReference type="ARBA" id="ARBA00008657"/>
    </source>
</evidence>
<evidence type="ECO:0000313" key="8">
    <source>
        <dbReference type="Proteomes" id="UP000295536"/>
    </source>
</evidence>
<keyword evidence="9" id="KW-1185">Reference proteome</keyword>
<reference evidence="6 8" key="1">
    <citation type="submission" date="2019-03" db="EMBL/GenBank/DDBJ databases">
        <title>Genomic Encyclopedia of Type Strains, Phase IV (KMG-IV): sequencing the most valuable type-strain genomes for metagenomic binning, comparative biology and taxonomic classification.</title>
        <authorList>
            <person name="Goeker M."/>
        </authorList>
    </citation>
    <scope>NUCLEOTIDE SEQUENCE [LARGE SCALE GENOMIC DNA]</scope>
    <source>
        <strain evidence="6 8">DSM 12034</strain>
    </source>
</reference>
<dbReference type="EMBL" id="SMAH01000003">
    <property type="protein sequence ID" value="TCS98963.1"/>
    <property type="molecule type" value="Genomic_DNA"/>
</dbReference>
<dbReference type="AlphaFoldDB" id="A0A4R3LFT9"/>
<evidence type="ECO:0000256" key="4">
    <source>
        <dbReference type="ARBA" id="ARBA00022490"/>
    </source>
</evidence>
<reference evidence="7 9" key="2">
    <citation type="submission" date="2019-07" db="EMBL/GenBank/DDBJ databases">
        <title>Tepidimonas ignava SPS-1037 draft genome.</title>
        <authorList>
            <person name="Da Costa M.S."/>
            <person name="Froufe H.J.C."/>
            <person name="Egas C."/>
            <person name="Albuquerque L."/>
        </authorList>
    </citation>
    <scope>NUCLEOTIDE SEQUENCE [LARGE SCALE GENOMIC DNA]</scope>
    <source>
        <strain evidence="7 9">SPS-1037</strain>
    </source>
</reference>
<dbReference type="InterPro" id="IPR007476">
    <property type="entry name" value="RdgC"/>
</dbReference>
<dbReference type="NCBIfam" id="NF001463">
    <property type="entry name" value="PRK00321.1-4"/>
    <property type="match status" value="1"/>
</dbReference>
<dbReference type="GO" id="GO:0003690">
    <property type="term" value="F:double-stranded DNA binding"/>
    <property type="evidence" value="ECO:0007669"/>
    <property type="project" value="TreeGrafter"/>
</dbReference>
<evidence type="ECO:0000313" key="7">
    <source>
        <dbReference type="EMBL" id="TSE22954.1"/>
    </source>
</evidence>
<name>A0A4R3LFT9_9BURK</name>
<dbReference type="PANTHER" id="PTHR38103:SF1">
    <property type="entry name" value="RECOMBINATION-ASSOCIATED PROTEIN RDGC"/>
    <property type="match status" value="1"/>
</dbReference>
<accession>A0A4R3LFT9</accession>
<protein>
    <recommendedName>
        <fullName evidence="3">Recombination-associated protein RdgC</fullName>
    </recommendedName>
</protein>
<dbReference type="EMBL" id="VJNC01000004">
    <property type="protein sequence ID" value="TSE22954.1"/>
    <property type="molecule type" value="Genomic_DNA"/>
</dbReference>
<sequence length="306" mass="33456">MFKNLTVLRLGQPLHATLEQVEQALQAQPFVPCGPTQTESHGWVPPRGEPHAPLVESVAGHWLMRWRLETKRVPAAVVKRELQARCAQIEAAEGRQPGRREQRDLKEQITQELLPLAFAQATEVAVWLDARAQRLMLDTTTARRVDAVTTALVKAIDGLRLEPLSTALAPASAMTGWLAAEPQDWPAHFAPGREVELKGDGDSPPVVRFARHVLDVEQMRQHLAQGKRPTRLALDWDGRVQFVLTESLQLRRIAFADGVFERDGQAEGDRGFDADAALATGELSALLDDLVAALGGLQAGAAALSP</sequence>
<dbReference type="OrthoDB" id="5290530at2"/>
<dbReference type="Proteomes" id="UP000295536">
    <property type="component" value="Unassembled WGS sequence"/>
</dbReference>
<dbReference type="PANTHER" id="PTHR38103">
    <property type="entry name" value="RECOMBINATION-ASSOCIATED PROTEIN RDGC"/>
    <property type="match status" value="1"/>
</dbReference>
<evidence type="ECO:0000256" key="1">
    <source>
        <dbReference type="ARBA" id="ARBA00004453"/>
    </source>
</evidence>
<dbReference type="Pfam" id="PF04381">
    <property type="entry name" value="RdgC"/>
    <property type="match status" value="1"/>
</dbReference>
<dbReference type="NCBIfam" id="NF001464">
    <property type="entry name" value="PRK00321.1-5"/>
    <property type="match status" value="1"/>
</dbReference>
<gene>
    <name evidence="7" type="primary">rdgC</name>
    <name evidence="6" type="ORF">EDC36_10319</name>
    <name evidence="7" type="ORF">Tigna_00936</name>
</gene>
<dbReference type="GO" id="GO:0006310">
    <property type="term" value="P:DNA recombination"/>
    <property type="evidence" value="ECO:0007669"/>
    <property type="project" value="UniProtKB-KW"/>
</dbReference>
<dbReference type="RefSeq" id="WP_132961736.1">
    <property type="nucleotide sequence ID" value="NZ_DAIPFN010000003.1"/>
</dbReference>
<organism evidence="6 8">
    <name type="scientific">Tepidimonas ignava</name>
    <dbReference type="NCBI Taxonomy" id="114249"/>
    <lineage>
        <taxon>Bacteria</taxon>
        <taxon>Pseudomonadati</taxon>
        <taxon>Pseudomonadota</taxon>
        <taxon>Betaproteobacteria</taxon>
        <taxon>Burkholderiales</taxon>
        <taxon>Tepidimonas</taxon>
    </lineage>
</organism>
<keyword evidence="4" id="KW-0963">Cytoplasm</keyword>
<evidence type="ECO:0000313" key="6">
    <source>
        <dbReference type="EMBL" id="TCS98963.1"/>
    </source>
</evidence>
<comment type="subcellular location">
    <subcellularLocation>
        <location evidence="1">Cytoplasm</location>
        <location evidence="1">Nucleoid</location>
    </subcellularLocation>
</comment>
<dbReference type="GO" id="GO:0000018">
    <property type="term" value="P:regulation of DNA recombination"/>
    <property type="evidence" value="ECO:0007669"/>
    <property type="project" value="TreeGrafter"/>
</dbReference>
<keyword evidence="5" id="KW-0233">DNA recombination</keyword>
<evidence type="ECO:0000256" key="3">
    <source>
        <dbReference type="ARBA" id="ARBA00022296"/>
    </source>
</evidence>
<evidence type="ECO:0000313" key="9">
    <source>
        <dbReference type="Proteomes" id="UP000315577"/>
    </source>
</evidence>
<comment type="similarity">
    <text evidence="2">Belongs to the RdgC family.</text>
</comment>
<dbReference type="Proteomes" id="UP000315577">
    <property type="component" value="Unassembled WGS sequence"/>
</dbReference>